<dbReference type="Gene3D" id="3.30.1330.10">
    <property type="entry name" value="PurM-like, N-terminal domain"/>
    <property type="match status" value="1"/>
</dbReference>
<proteinExistence type="predicted"/>
<dbReference type="InterPro" id="IPR036921">
    <property type="entry name" value="PurM-like_N_sf"/>
</dbReference>
<gene>
    <name evidence="1" type="ORF">CACET_c00550</name>
</gene>
<keyword evidence="1" id="KW-0418">Kinase</keyword>
<organism evidence="1 2">
    <name type="scientific">Clostridium aceticum</name>
    <dbReference type="NCBI Taxonomy" id="84022"/>
    <lineage>
        <taxon>Bacteria</taxon>
        <taxon>Bacillati</taxon>
        <taxon>Bacillota</taxon>
        <taxon>Clostridia</taxon>
        <taxon>Eubacteriales</taxon>
        <taxon>Clostridiaceae</taxon>
        <taxon>Clostridium</taxon>
    </lineage>
</organism>
<dbReference type="OrthoDB" id="9805740at2"/>
<dbReference type="GO" id="GO:0016301">
    <property type="term" value="F:kinase activity"/>
    <property type="evidence" value="ECO:0007669"/>
    <property type="project" value="UniProtKB-KW"/>
</dbReference>
<dbReference type="AlphaFoldDB" id="A0A0D8IA37"/>
<dbReference type="RefSeq" id="WP_044824576.1">
    <property type="nucleotide sequence ID" value="NZ_CP009687.1"/>
</dbReference>
<name>A0A0D8IA37_9CLOT</name>
<dbReference type="EC" id="2.7.1.-" evidence="1"/>
<reference evidence="1 2" key="1">
    <citation type="submission" date="2014-10" db="EMBL/GenBank/DDBJ databases">
        <title>Genome sequence of Clostridium aceticum DSM 1496.</title>
        <authorList>
            <person name="Poehlein A."/>
            <person name="Schiel-Bengelsdorf B."/>
            <person name="Gottschalk G."/>
            <person name="Duerre P."/>
            <person name="Daniel R."/>
        </authorList>
    </citation>
    <scope>NUCLEOTIDE SEQUENCE [LARGE SCALE GENOMIC DNA]</scope>
    <source>
        <strain evidence="1 2">DSM 1496</strain>
    </source>
</reference>
<dbReference type="PATRIC" id="fig|84022.5.peg.3918"/>
<sequence>MKVKRFRDLTIIDHTTDKLLVIACDSCGAVGNKEQDIVKVMPEIVGYYTTRVPLMEVLSVGAEISTVINTLSVEMEPTGRQIIQGIETLLKEAAIDAACLNGSTEENFKTCQTAMGVTVVGEVAKDKIRANASQKGDHIVVVGIPKFGNEISETFHPEICSLKDLQNLLRMKEVKEIYPVGSKGILYESHYLAKENQLDLEIFNNVSVDLKKSAGPATVMIFTIEAKNLSSVQKIIKTPLQIIGKLI</sequence>
<dbReference type="KEGG" id="cace:CACET_c00550"/>
<keyword evidence="2" id="KW-1185">Reference proteome</keyword>
<dbReference type="EMBL" id="CP009687">
    <property type="protein sequence ID" value="AKL93573.1"/>
    <property type="molecule type" value="Genomic_DNA"/>
</dbReference>
<evidence type="ECO:0000313" key="1">
    <source>
        <dbReference type="EMBL" id="AKL93573.1"/>
    </source>
</evidence>
<dbReference type="Proteomes" id="UP000035704">
    <property type="component" value="Chromosome"/>
</dbReference>
<evidence type="ECO:0000313" key="2">
    <source>
        <dbReference type="Proteomes" id="UP000035704"/>
    </source>
</evidence>
<accession>A0A0D8IA37</accession>
<keyword evidence="1" id="KW-0808">Transferase</keyword>
<protein>
    <submittedName>
        <fullName evidence="1">Alpha-ribazole kinase</fullName>
        <ecNumber evidence="1">2.7.1.-</ecNumber>
    </submittedName>
</protein>
<dbReference type="STRING" id="84022.CACET_c00550"/>